<name>A0ABD5QG59_9EURY</name>
<accession>A0ABD5QG59</accession>
<dbReference type="InterPro" id="IPR014729">
    <property type="entry name" value="Rossmann-like_a/b/a_fold"/>
</dbReference>
<evidence type="ECO:0000259" key="2">
    <source>
        <dbReference type="Pfam" id="PF00582"/>
    </source>
</evidence>
<evidence type="ECO:0000313" key="3">
    <source>
        <dbReference type="EMBL" id="MFC4988579.1"/>
    </source>
</evidence>
<protein>
    <submittedName>
        <fullName evidence="3">Universal stress protein</fullName>
    </submittedName>
</protein>
<proteinExistence type="inferred from homology"/>
<dbReference type="AlphaFoldDB" id="A0ABD5QG59"/>
<dbReference type="Proteomes" id="UP001595925">
    <property type="component" value="Unassembled WGS sequence"/>
</dbReference>
<gene>
    <name evidence="3" type="ORF">ACFPFO_12555</name>
</gene>
<comment type="caution">
    <text evidence="3">The sequence shown here is derived from an EMBL/GenBank/DDBJ whole genome shotgun (WGS) entry which is preliminary data.</text>
</comment>
<dbReference type="EMBL" id="JBHSJG010000036">
    <property type="protein sequence ID" value="MFC4988579.1"/>
    <property type="molecule type" value="Genomic_DNA"/>
</dbReference>
<reference evidence="3 4" key="1">
    <citation type="journal article" date="2019" name="Int. J. Syst. Evol. Microbiol.">
        <title>The Global Catalogue of Microorganisms (GCM) 10K type strain sequencing project: providing services to taxonomists for standard genome sequencing and annotation.</title>
        <authorList>
            <consortium name="The Broad Institute Genomics Platform"/>
            <consortium name="The Broad Institute Genome Sequencing Center for Infectious Disease"/>
            <person name="Wu L."/>
            <person name="Ma J."/>
        </authorList>
    </citation>
    <scope>NUCLEOTIDE SEQUENCE [LARGE SCALE GENOMIC DNA]</scope>
    <source>
        <strain evidence="3 4">CGMCC 1.15824</strain>
    </source>
</reference>
<dbReference type="Gene3D" id="3.40.50.620">
    <property type="entry name" value="HUPs"/>
    <property type="match status" value="1"/>
</dbReference>
<dbReference type="CDD" id="cd00293">
    <property type="entry name" value="USP-like"/>
    <property type="match status" value="1"/>
</dbReference>
<evidence type="ECO:0000256" key="1">
    <source>
        <dbReference type="ARBA" id="ARBA00008791"/>
    </source>
</evidence>
<dbReference type="PRINTS" id="PR01438">
    <property type="entry name" value="UNVRSLSTRESS"/>
</dbReference>
<dbReference type="InterPro" id="IPR006016">
    <property type="entry name" value="UspA"/>
</dbReference>
<dbReference type="RefSeq" id="WP_224827335.1">
    <property type="nucleotide sequence ID" value="NZ_JAIVEF010000001.1"/>
</dbReference>
<sequence length="139" mass="14840">MDQRILVPFDGSKPSTVALTHALEVHPGSAITALYVADANGLGPMEGDRAEIPEEEADRASEVFEEVRSRAEVYEATVTTDVRAGDPAETIVEYADAESMDQIVMGSHGRSGLSRILTGSVAEEVVREAPVSVTLARSR</sequence>
<organism evidence="3 4">
    <name type="scientific">Saliphagus infecundisoli</name>
    <dbReference type="NCBI Taxonomy" id="1849069"/>
    <lineage>
        <taxon>Archaea</taxon>
        <taxon>Methanobacteriati</taxon>
        <taxon>Methanobacteriota</taxon>
        <taxon>Stenosarchaea group</taxon>
        <taxon>Halobacteria</taxon>
        <taxon>Halobacteriales</taxon>
        <taxon>Natrialbaceae</taxon>
        <taxon>Saliphagus</taxon>
    </lineage>
</organism>
<evidence type="ECO:0000313" key="4">
    <source>
        <dbReference type="Proteomes" id="UP001595925"/>
    </source>
</evidence>
<dbReference type="Pfam" id="PF00582">
    <property type="entry name" value="Usp"/>
    <property type="match status" value="1"/>
</dbReference>
<dbReference type="PANTHER" id="PTHR46268:SF24">
    <property type="entry name" value="UNIVERSAL STRESS PROTEIN"/>
    <property type="match status" value="1"/>
</dbReference>
<dbReference type="SUPFAM" id="SSF52402">
    <property type="entry name" value="Adenine nucleotide alpha hydrolases-like"/>
    <property type="match status" value="1"/>
</dbReference>
<dbReference type="PANTHER" id="PTHR46268">
    <property type="entry name" value="STRESS RESPONSE PROTEIN NHAX"/>
    <property type="match status" value="1"/>
</dbReference>
<dbReference type="InterPro" id="IPR006015">
    <property type="entry name" value="Universal_stress_UspA"/>
</dbReference>
<feature type="domain" description="UspA" evidence="2">
    <location>
        <begin position="3"/>
        <end position="137"/>
    </location>
</feature>
<keyword evidence="4" id="KW-1185">Reference proteome</keyword>
<comment type="similarity">
    <text evidence="1">Belongs to the universal stress protein A family.</text>
</comment>